<dbReference type="PRINTS" id="PR00759">
    <property type="entry name" value="BASICPTASE"/>
</dbReference>
<evidence type="ECO:0000259" key="13">
    <source>
        <dbReference type="PROSITE" id="PS50853"/>
    </source>
</evidence>
<sequence length="1914" mass="215862">MKYTTKERGKEMCLTENNIVITEDDATTTSATKDSTNYDNNRGVCDLDPDQGYSRSNLAVKWYYHRSNNTCYRFWYEGLGGNDNRFESEAECRRTCYRDPNQDEDICSLQPMTGRDCRARMSRYYFDKSRGECLQFFYGGCGGNSNNFVSKDDCERECRSGTSDVTIELTDIALGDQQNDCRLSVYSCCPDGITPARGNNYLGCPVACKNTNFGCCEDGITAAQGPDQEGCDDIDIASGDVPCDQTDYGCCLDQMTPASGPDKAGCEDDGLTDIDDREEVTTSAQCRLPRDTGPCRDDMKVMWYFDPVKNECDRFWYGCRGNANRFKSEKECLTVCRNQVIAPEPLPVCQQEKKVGPCRAALPRYFYNSATGYCENFKYGGCQGNDNNFATEDECVRTCNARRERTLSREEVCRLPQDTGRCDINFFGSASTEYFYNSQTRQCEVFEYSGCGGNRNRFSTQQECNSYCRVQTQATPSPPRRRQPVCELTTDVGPCDRMITKYHFNIASQECETFTYGGCLGNHNNFASIEKCISYCGLRAGRTRADDCRLPPEEGQCRANLQRWYYDSDIRRCRTFKYGGCQGNRNNFASEDECLSSCQTDVVQPVTPAPTVAPPAPPVREEDACSLPLATPCDRVHSWDQFYYYDRSTGQCREVPDGACNNNRNNFYTREQCESFCDRDKVCQPLTYSTDMRCLAYFENWTYNPSTRVCEKFVYGGCGGSSNNFDTEEACNRKCRQEVVTTTTARPDPSHRFTNGEICAMPEEAGNCLAYIRNWRYDSLTGQCVQFTYGGCGGNENNFKSREECERFCSRRVVCERFDEPEISCLAYMPRWRYDPDIRSCENFVYGGCGGNANNFEAIEACERKCIPREEEEKEETDNNRVFSWRDICNLSPSAGPCDNYQRRWHYDSITRECKEFSYGGCLGNHNNFESRDQCMTYCDSSRWSRPRPTTEAPEIVTEGSGEVEETLTGIDVCRLDLDSGSCRFMTRQWHYDRSTGQCNEFVYGGCDGNENRFPSRDACEQQCNPRDVCMLPALTGSCRASIPRYFFDYAAQDCKLFTYGGCVGNANNFGTKDDCMKQECDCEWYESCADKGKCVCPEICTLELVPVCGRNRTSDEHKTYGNICGLKSEACRSDGEIEYKSDGDCEDPRVKSGFCPARTDWGGLLGACAPSCQTDKDCQTDQKCCHQGCGYKCVNPVDEEPYQMRAPVLVSVRPEGSKSVYLTWTDSNLGSEQPTQDRRYYTVRFYSYELGQYNYQNVTDMRTRIEGLRPGTTYQFSVRVNNPPYLSEWSEDVEAITGVDGPGVKSGFCPARTDWGGLLGACAPSCQADKDCPTDQKCCHHGCGYKCVNPVDEEPYQMRAPVRVSVRPEDSKSVYLTWTDSNLGSEQLIRDRRYYTVRFYSYKLGQYNYQNVTDMRTRIEGLRPGTTYQFSVRVNNPPYLSEWSEDVEAITGVDVISKPGSCPALDEDNFGICVEECQSDSDCGGPRKCCDNGCGHTCSHPQGYDVCSLMKDPGTCGNWTVRWFFDLEDGACDRFWYGQCGGNENNFLTQGECEAKCGSGEVTTARPRPTVNPRDCRYSAYGCCDDNYTAKQNAQGTNCREYRPPVIPGPSGETVVPVTPGENAILRCKYDGDIAWYRDGKLVTSDERRSLSDGELQVFGANIEDDGMYACHVTSRSGLRIYRYMLQVQVPIGILPGPDIIMVKPNNLAFLHCEVYGNPKPTVSWKKAGETLPTSYRYETFSNGTLLIRNASPEDVDSYTCMADNGVSTPVDRTFKLSLREMLRARIENQNGRVIEGGRIRLSCNGTGYPRPTISWEKSGRVLVTGGNVFLSSDGELTIRDATSSDTGSYSCMPDDKCEDKTSLMKCRLIVSARLCGYTMYSKICCASCMRYYEVVNAFTDCTFTNMWCDRKD</sequence>
<dbReference type="PROSITE" id="PS00280">
    <property type="entry name" value="BPTI_KUNITZ_1"/>
    <property type="match status" value="8"/>
</dbReference>
<dbReference type="InterPro" id="IPR003598">
    <property type="entry name" value="Ig_sub2"/>
</dbReference>
<protein>
    <submittedName>
        <fullName evidence="17">PPN-like protein</fullName>
    </submittedName>
</protein>
<feature type="domain" description="BPTI/Kunitz inhibitor" evidence="11">
    <location>
        <begin position="815"/>
        <end position="866"/>
    </location>
</feature>
<evidence type="ECO:0000259" key="16">
    <source>
        <dbReference type="PROSITE" id="PS51465"/>
    </source>
</evidence>
<dbReference type="Gene3D" id="4.10.75.10">
    <property type="entry name" value="Elafin-like"/>
    <property type="match status" value="3"/>
</dbReference>
<dbReference type="SUPFAM" id="SSF49265">
    <property type="entry name" value="Fibronectin type III"/>
    <property type="match status" value="1"/>
</dbReference>
<organism evidence="17 18">
    <name type="scientific">Mya arenaria</name>
    <name type="common">Soft-shell clam</name>
    <dbReference type="NCBI Taxonomy" id="6604"/>
    <lineage>
        <taxon>Eukaryota</taxon>
        <taxon>Metazoa</taxon>
        <taxon>Spiralia</taxon>
        <taxon>Lophotrochozoa</taxon>
        <taxon>Mollusca</taxon>
        <taxon>Bivalvia</taxon>
        <taxon>Autobranchia</taxon>
        <taxon>Heteroconchia</taxon>
        <taxon>Euheterodonta</taxon>
        <taxon>Imparidentia</taxon>
        <taxon>Neoheterodontei</taxon>
        <taxon>Myida</taxon>
        <taxon>Myoidea</taxon>
        <taxon>Myidae</taxon>
        <taxon>Mya</taxon>
    </lineage>
</organism>
<keyword evidence="5" id="KW-0732">Signal</keyword>
<evidence type="ECO:0000259" key="12">
    <source>
        <dbReference type="PROSITE" id="PS50835"/>
    </source>
</evidence>
<feature type="domain" description="Kazal-like" evidence="16">
    <location>
        <begin position="1096"/>
        <end position="1148"/>
    </location>
</feature>
<dbReference type="PROSITE" id="PS51465">
    <property type="entry name" value="KAZAL_2"/>
    <property type="match status" value="1"/>
</dbReference>
<feature type="domain" description="BPTI/Kunitz inhibitor" evidence="11">
    <location>
        <begin position="1508"/>
        <end position="1558"/>
    </location>
</feature>
<feature type="domain" description="PLAC" evidence="14">
    <location>
        <begin position="1855"/>
        <end position="1894"/>
    </location>
</feature>
<dbReference type="InterPro" id="IPR036179">
    <property type="entry name" value="Ig-like_dom_sf"/>
</dbReference>
<dbReference type="Pfam" id="PF08686">
    <property type="entry name" value="PLAC"/>
    <property type="match status" value="1"/>
</dbReference>
<dbReference type="Pfam" id="PF07679">
    <property type="entry name" value="I-set"/>
    <property type="match status" value="1"/>
</dbReference>
<feature type="domain" description="WAP" evidence="15">
    <location>
        <begin position="1456"/>
        <end position="1503"/>
    </location>
</feature>
<dbReference type="Gene3D" id="3.30.60.30">
    <property type="match status" value="1"/>
</dbReference>
<feature type="domain" description="BPTI/Kunitz inhibitor" evidence="11">
    <location>
        <begin position="974"/>
        <end position="1024"/>
    </location>
</feature>
<dbReference type="PANTHER" id="PTHR45938">
    <property type="entry name" value="ACP24A4-RELATED"/>
    <property type="match status" value="1"/>
</dbReference>
<dbReference type="InterPro" id="IPR036058">
    <property type="entry name" value="Kazal_dom_sf"/>
</dbReference>
<keyword evidence="18" id="KW-1185">Reference proteome</keyword>
<comment type="subcellular location">
    <subcellularLocation>
        <location evidence="1">Secreted</location>
    </subcellularLocation>
</comment>
<keyword evidence="9" id="KW-0481">Metalloenzyme inhibitor</keyword>
<feature type="domain" description="Ig-like" evidence="12">
    <location>
        <begin position="1697"/>
        <end position="1779"/>
    </location>
</feature>
<dbReference type="Pfam" id="PF00095">
    <property type="entry name" value="WAP"/>
    <property type="match status" value="3"/>
</dbReference>
<evidence type="ECO:0000256" key="2">
    <source>
        <dbReference type="ARBA" id="ARBA00022525"/>
    </source>
</evidence>
<dbReference type="Pfam" id="PF00014">
    <property type="entry name" value="Kunitz_BPTI"/>
    <property type="match status" value="15"/>
</dbReference>
<feature type="domain" description="Fibronectin type-III" evidence="13">
    <location>
        <begin position="1207"/>
        <end position="1301"/>
    </location>
</feature>
<dbReference type="SUPFAM" id="SSF100895">
    <property type="entry name" value="Kazal-type serine protease inhibitors"/>
    <property type="match status" value="1"/>
</dbReference>
<keyword evidence="7" id="KW-0722">Serine protease inhibitor</keyword>
<evidence type="ECO:0000256" key="6">
    <source>
        <dbReference type="ARBA" id="ARBA00022737"/>
    </source>
</evidence>
<evidence type="ECO:0000259" key="14">
    <source>
        <dbReference type="PROSITE" id="PS50900"/>
    </source>
</evidence>
<dbReference type="PRINTS" id="PR00003">
    <property type="entry name" value="4DISULPHCORE"/>
</dbReference>
<dbReference type="InterPro" id="IPR013783">
    <property type="entry name" value="Ig-like_fold"/>
</dbReference>
<dbReference type="InterPro" id="IPR036116">
    <property type="entry name" value="FN3_sf"/>
</dbReference>
<evidence type="ECO:0000256" key="4">
    <source>
        <dbReference type="ARBA" id="ARBA00022690"/>
    </source>
</evidence>
<dbReference type="PROSITE" id="PS50279">
    <property type="entry name" value="BPTI_KUNITZ_2"/>
    <property type="match status" value="15"/>
</dbReference>
<dbReference type="SMART" id="SM00280">
    <property type="entry name" value="KAZAL"/>
    <property type="match status" value="1"/>
</dbReference>
<dbReference type="InterPro" id="IPR013098">
    <property type="entry name" value="Ig_I-set"/>
</dbReference>
<dbReference type="PROSITE" id="PS50853">
    <property type="entry name" value="FN3"/>
    <property type="match status" value="2"/>
</dbReference>
<reference evidence="17" key="1">
    <citation type="submission" date="2022-11" db="EMBL/GenBank/DDBJ databases">
        <title>Centuries of genome instability and evolution in soft-shell clam transmissible cancer (bioRxiv).</title>
        <authorList>
            <person name="Hart S.F.M."/>
            <person name="Yonemitsu M.A."/>
            <person name="Giersch R.M."/>
            <person name="Beal B.F."/>
            <person name="Arriagada G."/>
            <person name="Davis B.W."/>
            <person name="Ostrander E.A."/>
            <person name="Goff S.P."/>
            <person name="Metzger M.J."/>
        </authorList>
    </citation>
    <scope>NUCLEOTIDE SEQUENCE</scope>
    <source>
        <strain evidence="17">MELC-2E11</strain>
        <tissue evidence="17">Siphon/mantle</tissue>
    </source>
</reference>
<evidence type="ECO:0000313" key="18">
    <source>
        <dbReference type="Proteomes" id="UP001164746"/>
    </source>
</evidence>
<name>A0ABY7FEQ9_MYAAR</name>
<dbReference type="PROSITE" id="PS50900">
    <property type="entry name" value="PLAC"/>
    <property type="match status" value="1"/>
</dbReference>
<dbReference type="PROSITE" id="PS51390">
    <property type="entry name" value="WAP"/>
    <property type="match status" value="3"/>
</dbReference>
<dbReference type="InterPro" id="IPR002223">
    <property type="entry name" value="Kunitz_BPTI"/>
</dbReference>
<dbReference type="InterPro" id="IPR003599">
    <property type="entry name" value="Ig_sub"/>
</dbReference>
<dbReference type="InterPro" id="IPR010909">
    <property type="entry name" value="PLAC"/>
</dbReference>
<keyword evidence="2" id="KW-0964">Secreted</keyword>
<evidence type="ECO:0000313" key="17">
    <source>
        <dbReference type="EMBL" id="WAR20658.1"/>
    </source>
</evidence>
<evidence type="ECO:0000259" key="15">
    <source>
        <dbReference type="PROSITE" id="PS51390"/>
    </source>
</evidence>
<dbReference type="InterPro" id="IPR020901">
    <property type="entry name" value="Prtase_inh_Kunz-CS"/>
</dbReference>
<feature type="domain" description="BPTI/Kunitz inhibitor" evidence="11">
    <location>
        <begin position="683"/>
        <end position="735"/>
    </location>
</feature>
<dbReference type="InterPro" id="IPR007110">
    <property type="entry name" value="Ig-like_dom"/>
</dbReference>
<keyword evidence="3" id="KW-0483">Metalloprotease inhibitor</keyword>
<evidence type="ECO:0000259" key="11">
    <source>
        <dbReference type="PROSITE" id="PS50279"/>
    </source>
</evidence>
<dbReference type="InterPro" id="IPR002350">
    <property type="entry name" value="Kazal_dom"/>
</dbReference>
<keyword evidence="4" id="KW-0646">Protease inhibitor</keyword>
<evidence type="ECO:0000256" key="5">
    <source>
        <dbReference type="ARBA" id="ARBA00022729"/>
    </source>
</evidence>
<feature type="domain" description="BPTI/Kunitz inhibitor" evidence="11">
    <location>
        <begin position="413"/>
        <end position="468"/>
    </location>
</feature>
<dbReference type="Gene3D" id="4.10.410.10">
    <property type="entry name" value="Pancreatic trypsin inhibitor Kunitz domain"/>
    <property type="match status" value="15"/>
</dbReference>
<accession>A0ABY7FEQ9</accession>
<dbReference type="Gene3D" id="2.60.40.10">
    <property type="entry name" value="Immunoglobulins"/>
    <property type="match status" value="5"/>
</dbReference>
<dbReference type="InterPro" id="IPR008197">
    <property type="entry name" value="WAP_dom"/>
</dbReference>
<evidence type="ECO:0000256" key="10">
    <source>
        <dbReference type="ARBA" id="ARBA00023319"/>
    </source>
</evidence>
<feature type="domain" description="Ig-like" evidence="12">
    <location>
        <begin position="1605"/>
        <end position="1688"/>
    </location>
</feature>
<dbReference type="InterPro" id="IPR036645">
    <property type="entry name" value="Elafin-like_sf"/>
</dbReference>
<gene>
    <name evidence="17" type="ORF">MAR_002496</name>
</gene>
<feature type="domain" description="WAP" evidence="15">
    <location>
        <begin position="1303"/>
        <end position="1352"/>
    </location>
</feature>
<evidence type="ECO:0000256" key="9">
    <source>
        <dbReference type="ARBA" id="ARBA00023215"/>
    </source>
</evidence>
<dbReference type="Proteomes" id="UP001164746">
    <property type="component" value="Chromosome 11"/>
</dbReference>
<keyword evidence="8" id="KW-1015">Disulfide bond</keyword>
<feature type="domain" description="BPTI/Kunitz inhibitor" evidence="11">
    <location>
        <begin position="349"/>
        <end position="399"/>
    </location>
</feature>
<dbReference type="InterPro" id="IPR003961">
    <property type="entry name" value="FN3_dom"/>
</dbReference>
<dbReference type="SMART" id="SM00409">
    <property type="entry name" value="IG"/>
    <property type="match status" value="3"/>
</dbReference>
<evidence type="ECO:0000256" key="3">
    <source>
        <dbReference type="ARBA" id="ARBA00022608"/>
    </source>
</evidence>
<evidence type="ECO:0000256" key="1">
    <source>
        <dbReference type="ARBA" id="ARBA00004613"/>
    </source>
</evidence>
<dbReference type="PANTHER" id="PTHR45938:SF11">
    <property type="entry name" value="WAP, KAZAL, IMMUNOGLOBULIN, KUNITZ AND NTR DOMAIN-CONTAINING PROTEIN 2-LIKE"/>
    <property type="match status" value="1"/>
</dbReference>
<feature type="domain" description="Ig-like" evidence="12">
    <location>
        <begin position="1797"/>
        <end position="1853"/>
    </location>
</feature>
<feature type="domain" description="WAP" evidence="15">
    <location>
        <begin position="1149"/>
        <end position="1198"/>
    </location>
</feature>
<dbReference type="SUPFAM" id="SSF48726">
    <property type="entry name" value="Immunoglobulin"/>
    <property type="match status" value="3"/>
</dbReference>
<feature type="domain" description="BPTI/Kunitz inhibitor" evidence="11">
    <location>
        <begin position="548"/>
        <end position="598"/>
    </location>
</feature>
<feature type="domain" description="BPTI/Kunitz inhibitor" evidence="11">
    <location>
        <begin position="625"/>
        <end position="677"/>
    </location>
</feature>
<dbReference type="CDD" id="cd00199">
    <property type="entry name" value="WAP"/>
    <property type="match status" value="3"/>
</dbReference>
<feature type="domain" description="BPTI/Kunitz inhibitor" evidence="11">
    <location>
        <begin position="45"/>
        <end position="96"/>
    </location>
</feature>
<dbReference type="Pfam" id="PF13927">
    <property type="entry name" value="Ig_3"/>
    <property type="match status" value="2"/>
</dbReference>
<dbReference type="SMART" id="SM00408">
    <property type="entry name" value="IGc2"/>
    <property type="match status" value="3"/>
</dbReference>
<feature type="domain" description="BPTI/Kunitz inhibitor" evidence="11">
    <location>
        <begin position="1030"/>
        <end position="1080"/>
    </location>
</feature>
<evidence type="ECO:0000256" key="7">
    <source>
        <dbReference type="ARBA" id="ARBA00022900"/>
    </source>
</evidence>
<dbReference type="SMART" id="SM00131">
    <property type="entry name" value="KU"/>
    <property type="match status" value="15"/>
</dbReference>
<keyword evidence="6" id="KW-0677">Repeat</keyword>
<evidence type="ECO:0000256" key="8">
    <source>
        <dbReference type="ARBA" id="ARBA00023157"/>
    </source>
</evidence>
<dbReference type="CDD" id="cd00109">
    <property type="entry name" value="Kunitz-type"/>
    <property type="match status" value="9"/>
</dbReference>
<dbReference type="InterPro" id="IPR036880">
    <property type="entry name" value="Kunitz_BPTI_sf"/>
</dbReference>
<dbReference type="EMBL" id="CP111022">
    <property type="protein sequence ID" value="WAR20658.1"/>
    <property type="molecule type" value="Genomic_DNA"/>
</dbReference>
<feature type="domain" description="BPTI/Kunitz inhibitor" evidence="11">
    <location>
        <begin position="486"/>
        <end position="536"/>
    </location>
</feature>
<dbReference type="Pfam" id="PF00041">
    <property type="entry name" value="fn3"/>
    <property type="match status" value="2"/>
</dbReference>
<feature type="domain" description="BPTI/Kunitz inhibitor" evidence="11">
    <location>
        <begin position="286"/>
        <end position="336"/>
    </location>
</feature>
<keyword evidence="10" id="KW-0393">Immunoglobulin domain</keyword>
<proteinExistence type="predicted"/>
<dbReference type="SMART" id="SM00217">
    <property type="entry name" value="WAP"/>
    <property type="match status" value="3"/>
</dbReference>
<dbReference type="SUPFAM" id="SSF57362">
    <property type="entry name" value="BPTI-like"/>
    <property type="match status" value="15"/>
</dbReference>
<feature type="domain" description="BPTI/Kunitz inhibitor" evidence="11">
    <location>
        <begin position="107"/>
        <end position="158"/>
    </location>
</feature>
<dbReference type="PROSITE" id="PS50835">
    <property type="entry name" value="IG_LIKE"/>
    <property type="match status" value="3"/>
</dbReference>
<feature type="domain" description="BPTI/Kunitz inhibitor" evidence="11">
    <location>
        <begin position="889"/>
        <end position="939"/>
    </location>
</feature>
<dbReference type="SUPFAM" id="SSF57256">
    <property type="entry name" value="Elafin-like"/>
    <property type="match status" value="3"/>
</dbReference>
<feature type="domain" description="BPTI/Kunitz inhibitor" evidence="11">
    <location>
        <begin position="759"/>
        <end position="809"/>
    </location>
</feature>
<dbReference type="CDD" id="cd00104">
    <property type="entry name" value="KAZAL_FS"/>
    <property type="match status" value="1"/>
</dbReference>
<dbReference type="CDD" id="cd00063">
    <property type="entry name" value="FN3"/>
    <property type="match status" value="2"/>
</dbReference>
<feature type="domain" description="Fibronectin type-III" evidence="13">
    <location>
        <begin position="1361"/>
        <end position="1455"/>
    </location>
</feature>
<dbReference type="SMART" id="SM00060">
    <property type="entry name" value="FN3"/>
    <property type="match status" value="2"/>
</dbReference>